<dbReference type="STRING" id="1176587.A8C56_16415"/>
<keyword evidence="3" id="KW-1185">Reference proteome</keyword>
<evidence type="ECO:0000313" key="3">
    <source>
        <dbReference type="Proteomes" id="UP000077667"/>
    </source>
</evidence>
<evidence type="ECO:0000313" key="2">
    <source>
        <dbReference type="EMBL" id="ANH82334.1"/>
    </source>
</evidence>
<organism evidence="2 3">
    <name type="scientific">Niabella ginsenosidivorans</name>
    <dbReference type="NCBI Taxonomy" id="1176587"/>
    <lineage>
        <taxon>Bacteria</taxon>
        <taxon>Pseudomonadati</taxon>
        <taxon>Bacteroidota</taxon>
        <taxon>Chitinophagia</taxon>
        <taxon>Chitinophagales</taxon>
        <taxon>Chitinophagaceae</taxon>
        <taxon>Niabella</taxon>
    </lineage>
</organism>
<dbReference type="Proteomes" id="UP000077667">
    <property type="component" value="Chromosome"/>
</dbReference>
<accession>A0A1A9I724</accession>
<dbReference type="InterPro" id="IPR029475">
    <property type="entry name" value="DUF6807"/>
</dbReference>
<dbReference type="KEGG" id="nia:A8C56_16415"/>
<feature type="chain" id="PRO_5008389966" description="Methane oxygenase PmoA" evidence="1">
    <location>
        <begin position="22"/>
        <end position="416"/>
    </location>
</feature>
<gene>
    <name evidence="2" type="ORF">A8C56_16415</name>
</gene>
<reference evidence="2 3" key="1">
    <citation type="submission" date="2016-05" db="EMBL/GenBank/DDBJ databases">
        <title>Niabella ginsenosidivorans BS26 whole genome sequencing.</title>
        <authorList>
            <person name="Im W.T."/>
            <person name="Siddiqi M.Z."/>
        </authorList>
    </citation>
    <scope>NUCLEOTIDE SEQUENCE [LARGE SCALE GENOMIC DNA]</scope>
    <source>
        <strain evidence="2 3">BS26</strain>
    </source>
</reference>
<protein>
    <recommendedName>
        <fullName evidence="4">Methane oxygenase PmoA</fullName>
    </recommendedName>
</protein>
<dbReference type="AlphaFoldDB" id="A0A1A9I724"/>
<name>A0A1A9I724_9BACT</name>
<dbReference type="OrthoDB" id="2540540at2"/>
<evidence type="ECO:0000256" key="1">
    <source>
        <dbReference type="SAM" id="SignalP"/>
    </source>
</evidence>
<sequence>MNRFLSFVLACFIVAPYGANAQRINSWQVTTTGKENFAIPMSIDLDAITFEADSTLQLVETTGGKRIPVPFQTETNGRRRLCWLLTPGRQRTRSYELVKGKSAPAPSMAPLIENGAVTLRNGNQSLLRYHFETVYPPKGVDTAYKRSGFIHPLWTPNGEELTRINAPDHYHHWGLWNPWTHVLFEKDTVDFWNLKDRKGTVRFGGFAGIFSGAVYSGYQALHQHIVFKKDGSEKTAMNELQTVKVYRSEEPDAGYYIMDITVQLSCAGNSPVKLLEYRYGGLGIRATAAWNKDNSIIFTSEGKDRKEADGSTAKWCVAEGRLNRQYGGLEMMSYPANYNYPEPLRVWPENMNQRGDVFLNFSPTKNKDWLLEPGRQYLLRYRFLVFNNRLTKEKAEEAWQAFAHPPKIHINQPVKK</sequence>
<feature type="signal peptide" evidence="1">
    <location>
        <begin position="1"/>
        <end position="21"/>
    </location>
</feature>
<keyword evidence="1" id="KW-0732">Signal</keyword>
<proteinExistence type="predicted"/>
<evidence type="ECO:0008006" key="4">
    <source>
        <dbReference type="Google" id="ProtNLM"/>
    </source>
</evidence>
<dbReference type="EMBL" id="CP015772">
    <property type="protein sequence ID" value="ANH82334.1"/>
    <property type="molecule type" value="Genomic_DNA"/>
</dbReference>
<dbReference type="RefSeq" id="WP_067758358.1">
    <property type="nucleotide sequence ID" value="NZ_CP015772.1"/>
</dbReference>
<dbReference type="Pfam" id="PF14100">
    <property type="entry name" value="DUF6807"/>
    <property type="match status" value="1"/>
</dbReference>